<name>A0A1V0NCP3_LACLL</name>
<sequence length="241" mass="27588">MTPLVLFDSLDLSKASNEDFYTTTEIIAEQTGIIYDSVSRLVRKYKKKLEEIAPLTWHFESSMKKGSRGFEIRVNNRGNARKVYHLNEQQTLFFIPLLGNTPAVVQFKFDLAAAFVAMRNELQARKIARAVEKQKGVTLHQSISEWVHYPRHGNTWHTIIRSLLATTVTGLTKKQIQARDTDWRKEKTLLDLLNSEEMERYKMLEGISIAMIEAGSDYEPIKTAIKSTMTTKKAETTTETA</sequence>
<dbReference type="RefSeq" id="WP_046781193.1">
    <property type="nucleotide sequence ID" value="NZ_CP015897.1"/>
</dbReference>
<accession>A0A1V0NCP3</accession>
<dbReference type="InterPro" id="IPR014054">
    <property type="entry name" value="Phage_regulatory_Rha"/>
</dbReference>
<dbReference type="Proteomes" id="UP000192085">
    <property type="component" value="Chromosome"/>
</dbReference>
<proteinExistence type="predicted"/>
<dbReference type="EMBL" id="CP015897">
    <property type="protein sequence ID" value="ARD97679.1"/>
    <property type="molecule type" value="Genomic_DNA"/>
</dbReference>
<protein>
    <submittedName>
        <fullName evidence="1">Prophage protein</fullName>
    </submittedName>
</protein>
<organism evidence="1 2">
    <name type="scientific">Lactococcus lactis subsp. lactis</name>
    <name type="common">Streptococcus lactis</name>
    <dbReference type="NCBI Taxonomy" id="1360"/>
    <lineage>
        <taxon>Bacteria</taxon>
        <taxon>Bacillati</taxon>
        <taxon>Bacillota</taxon>
        <taxon>Bacilli</taxon>
        <taxon>Lactobacillales</taxon>
        <taxon>Streptococcaceae</taxon>
        <taxon>Lactococcus</taxon>
    </lineage>
</organism>
<evidence type="ECO:0000313" key="1">
    <source>
        <dbReference type="EMBL" id="ARD97679.1"/>
    </source>
</evidence>
<dbReference type="Pfam" id="PF09669">
    <property type="entry name" value="Phage_pRha"/>
    <property type="match status" value="1"/>
</dbReference>
<gene>
    <name evidence="1" type="ORF">LL275_0041</name>
</gene>
<evidence type="ECO:0000313" key="2">
    <source>
        <dbReference type="Proteomes" id="UP000192085"/>
    </source>
</evidence>
<reference evidence="1 2" key="1">
    <citation type="journal article" date="2017" name="BMC Genomics">
        <title>Comparative and functional genomics of the Lactococcus lactis taxon; insights into evolution and niche adaptation.</title>
        <authorList>
            <person name="Kelleher P."/>
            <person name="Bottacini F."/>
            <person name="Mahony J."/>
            <person name="Kilcawley K.N."/>
            <person name="van Sinderen D."/>
        </authorList>
    </citation>
    <scope>NUCLEOTIDE SEQUENCE [LARGE SCALE GENOMIC DNA]</scope>
    <source>
        <strain evidence="1 2">275</strain>
    </source>
</reference>
<dbReference type="AlphaFoldDB" id="A0A1V0NCP3"/>